<accession>A0ACD5T6F8</accession>
<proteinExistence type="predicted"/>
<reference evidence="1" key="1">
    <citation type="submission" date="2021-05" db="EMBL/GenBank/DDBJ databases">
        <authorList>
            <person name="Scholz U."/>
            <person name="Mascher M."/>
            <person name="Fiebig A."/>
        </authorList>
    </citation>
    <scope>NUCLEOTIDE SEQUENCE [LARGE SCALE GENOMIC DNA]</scope>
</reference>
<sequence>MVGGVVSVVTGVMNPLIVKLTALAGDEYKKLKGVRRQASFLLKELSAMNAALHKMELMDELDPTVKDWRDHVREMSYDMENCIDDFMHHFGRDDAKAGFIKKTTRRLKKLWQRHWIAARIKDLKNLAIEANARRERYKIDDCKPSSGSGAVDVAIDPRLRAVYQEAANLVGIDGPMEELASWLMDTQEKLKVVSIMGFGGLGKTTLAKQMYDKFRQQFHCEAFFSVSHKPDVKLLFNRLEAKLHMTQFSHAREIEDIIQDIREHLKNKRNSMPPLLLFKYIRVLTLEGGYRNSTIDVTAINQLFQLRYLRVEAGYGSIELPCALKRLVYLETMDLYGDLNNNFPSDIVYLPCLSYLRLPSGATGIQGVENMKSLRTLLQFNLNMNSVKDIRGLGELTNLRELELIGDDVETSKNDALVCSVGKLRNLRNLHISSEVVTDETTQLCLLSSSPFEHIETLELWFWEFPRVPKWMGDLHCLRFMYLRATETSAEDVQVLGKLASLVLLDFRTRQITGAERAVLGKGVFPVLEHFLFWPSKGDVTAFLVLEEGAMPKLRTLRLEVHEWGGSTLVGMKHLILLKEIYLYVPGDTNSSGTKDDVISAFRKQASELHPNRPSVNAPNPSIQRVLNEMTGSSASNNN</sequence>
<organism evidence="1 2">
    <name type="scientific">Avena sativa</name>
    <name type="common">Oat</name>
    <dbReference type="NCBI Taxonomy" id="4498"/>
    <lineage>
        <taxon>Eukaryota</taxon>
        <taxon>Viridiplantae</taxon>
        <taxon>Streptophyta</taxon>
        <taxon>Embryophyta</taxon>
        <taxon>Tracheophyta</taxon>
        <taxon>Spermatophyta</taxon>
        <taxon>Magnoliopsida</taxon>
        <taxon>Liliopsida</taxon>
        <taxon>Poales</taxon>
        <taxon>Poaceae</taxon>
        <taxon>BOP clade</taxon>
        <taxon>Pooideae</taxon>
        <taxon>Poodae</taxon>
        <taxon>Poeae</taxon>
        <taxon>Poeae Chloroplast Group 1 (Aveneae type)</taxon>
        <taxon>Aveninae</taxon>
        <taxon>Avena</taxon>
    </lineage>
</organism>
<dbReference type="Proteomes" id="UP001732700">
    <property type="component" value="Chromosome 1A"/>
</dbReference>
<evidence type="ECO:0000313" key="1">
    <source>
        <dbReference type="EnsemblPlants" id="AVESA.00010b.r2.1AG0000160.1.CDS"/>
    </source>
</evidence>
<keyword evidence="2" id="KW-1185">Reference proteome</keyword>
<name>A0ACD5T6F8_AVESA</name>
<protein>
    <submittedName>
        <fullName evidence="1">Uncharacterized protein</fullName>
    </submittedName>
</protein>
<dbReference type="EnsemblPlants" id="AVESA.00010b.r2.1AG0000160.1">
    <property type="protein sequence ID" value="AVESA.00010b.r2.1AG0000160.1.CDS"/>
    <property type="gene ID" value="AVESA.00010b.r2.1AG0000160"/>
</dbReference>
<reference evidence="1" key="2">
    <citation type="submission" date="2025-09" db="UniProtKB">
        <authorList>
            <consortium name="EnsemblPlants"/>
        </authorList>
    </citation>
    <scope>IDENTIFICATION</scope>
</reference>
<evidence type="ECO:0000313" key="2">
    <source>
        <dbReference type="Proteomes" id="UP001732700"/>
    </source>
</evidence>